<organism evidence="7 8">
    <name type="scientific">Ornithinicoccus hortensis</name>
    <dbReference type="NCBI Taxonomy" id="82346"/>
    <lineage>
        <taxon>Bacteria</taxon>
        <taxon>Bacillati</taxon>
        <taxon>Actinomycetota</taxon>
        <taxon>Actinomycetes</taxon>
        <taxon>Micrococcales</taxon>
        <taxon>Intrasporangiaceae</taxon>
        <taxon>Ornithinicoccus</taxon>
    </lineage>
</organism>
<dbReference type="InterPro" id="IPR038765">
    <property type="entry name" value="Papain-like_cys_pep_sf"/>
</dbReference>
<evidence type="ECO:0000256" key="5">
    <source>
        <dbReference type="SAM" id="SignalP"/>
    </source>
</evidence>
<dbReference type="GO" id="GO:0008234">
    <property type="term" value="F:cysteine-type peptidase activity"/>
    <property type="evidence" value="ECO:0007669"/>
    <property type="project" value="UniProtKB-KW"/>
</dbReference>
<keyword evidence="8" id="KW-1185">Reference proteome</keyword>
<dbReference type="PROSITE" id="PS51935">
    <property type="entry name" value="NLPC_P60"/>
    <property type="match status" value="1"/>
</dbReference>
<dbReference type="InterPro" id="IPR051202">
    <property type="entry name" value="Peptidase_C40"/>
</dbReference>
<dbReference type="RefSeq" id="WP_211350518.1">
    <property type="nucleotide sequence ID" value="NZ_BAAAIK010000009.1"/>
</dbReference>
<dbReference type="PANTHER" id="PTHR47053">
    <property type="entry name" value="MUREIN DD-ENDOPEPTIDASE MEPH-RELATED"/>
    <property type="match status" value="1"/>
</dbReference>
<accession>A0A542YM49</accession>
<keyword evidence="4" id="KW-0788">Thiol protease</keyword>
<dbReference type="AlphaFoldDB" id="A0A542YM49"/>
<evidence type="ECO:0000313" key="8">
    <source>
        <dbReference type="Proteomes" id="UP000319516"/>
    </source>
</evidence>
<reference evidence="7 8" key="1">
    <citation type="submission" date="2019-06" db="EMBL/GenBank/DDBJ databases">
        <title>Sequencing the genomes of 1000 actinobacteria strains.</title>
        <authorList>
            <person name="Klenk H.-P."/>
        </authorList>
    </citation>
    <scope>NUCLEOTIDE SEQUENCE [LARGE SCALE GENOMIC DNA]</scope>
    <source>
        <strain evidence="7 8">DSM 12335</strain>
    </source>
</reference>
<keyword evidence="3" id="KW-0378">Hydrolase</keyword>
<evidence type="ECO:0000256" key="1">
    <source>
        <dbReference type="ARBA" id="ARBA00007074"/>
    </source>
</evidence>
<protein>
    <submittedName>
        <fullName evidence="7">NlpC/P60 family protein</fullName>
    </submittedName>
</protein>
<proteinExistence type="inferred from homology"/>
<feature type="chain" id="PRO_5039036364" evidence="5">
    <location>
        <begin position="30"/>
        <end position="232"/>
    </location>
</feature>
<comment type="caution">
    <text evidence="7">The sequence shown here is derived from an EMBL/GenBank/DDBJ whole genome shotgun (WGS) entry which is preliminary data.</text>
</comment>
<feature type="domain" description="NlpC/P60" evidence="6">
    <location>
        <begin position="122"/>
        <end position="232"/>
    </location>
</feature>
<comment type="similarity">
    <text evidence="1">Belongs to the peptidase C40 family.</text>
</comment>
<evidence type="ECO:0000259" key="6">
    <source>
        <dbReference type="PROSITE" id="PS51935"/>
    </source>
</evidence>
<dbReference type="Gene3D" id="3.90.1720.10">
    <property type="entry name" value="endopeptidase domain like (from Nostoc punctiforme)"/>
    <property type="match status" value="1"/>
</dbReference>
<sequence>MTRNRSRLSTSLLAAAVAVPLLATAPATAAPAAPAAGASVAAVTPATSPLAAEEMTPDGKITRYVTKPAKLRKGPGTNYAALGTYRVGAKITGYRTGNGWIKIAEQRYVSEWLTSATPPSTGVTGETVLTEGRKYFGIMYKYGGNTPAGFDCSGYTQYVYGQLGYTLPRTVAAQKAKATPVSSPQKGDLVFWGSYHVGIYAGNGYVYDSGKPGLPVQKRKIWSGVSGYGRVL</sequence>
<dbReference type="InterPro" id="IPR000064">
    <property type="entry name" value="NLP_P60_dom"/>
</dbReference>
<evidence type="ECO:0000313" key="7">
    <source>
        <dbReference type="EMBL" id="TQL49170.1"/>
    </source>
</evidence>
<evidence type="ECO:0000256" key="4">
    <source>
        <dbReference type="ARBA" id="ARBA00022807"/>
    </source>
</evidence>
<dbReference type="EMBL" id="VFOP01000001">
    <property type="protein sequence ID" value="TQL49170.1"/>
    <property type="molecule type" value="Genomic_DNA"/>
</dbReference>
<dbReference type="GO" id="GO:0006508">
    <property type="term" value="P:proteolysis"/>
    <property type="evidence" value="ECO:0007669"/>
    <property type="project" value="UniProtKB-KW"/>
</dbReference>
<feature type="signal peptide" evidence="5">
    <location>
        <begin position="1"/>
        <end position="29"/>
    </location>
</feature>
<evidence type="ECO:0000256" key="2">
    <source>
        <dbReference type="ARBA" id="ARBA00022670"/>
    </source>
</evidence>
<dbReference type="Pfam" id="PF00877">
    <property type="entry name" value="NLPC_P60"/>
    <property type="match status" value="1"/>
</dbReference>
<dbReference type="PANTHER" id="PTHR47053:SF1">
    <property type="entry name" value="MUREIN DD-ENDOPEPTIDASE MEPH-RELATED"/>
    <property type="match status" value="1"/>
</dbReference>
<keyword evidence="5" id="KW-0732">Signal</keyword>
<dbReference type="SUPFAM" id="SSF54001">
    <property type="entry name" value="Cysteine proteinases"/>
    <property type="match status" value="1"/>
</dbReference>
<keyword evidence="2" id="KW-0645">Protease</keyword>
<dbReference type="Gene3D" id="2.30.30.40">
    <property type="entry name" value="SH3 Domains"/>
    <property type="match status" value="1"/>
</dbReference>
<gene>
    <name evidence="7" type="ORF">FB467_0235</name>
</gene>
<dbReference type="Proteomes" id="UP000319516">
    <property type="component" value="Unassembled WGS sequence"/>
</dbReference>
<evidence type="ECO:0000256" key="3">
    <source>
        <dbReference type="ARBA" id="ARBA00022801"/>
    </source>
</evidence>
<name>A0A542YM49_9MICO</name>